<feature type="transmembrane region" description="Helical" evidence="2">
    <location>
        <begin position="359"/>
        <end position="380"/>
    </location>
</feature>
<reference evidence="3 4" key="1">
    <citation type="submission" date="2019-06" db="EMBL/GenBank/DDBJ databases">
        <title>Persicimonas caeni gen. nov., sp. nov., a predatory bacterium isolated from solar saltern.</title>
        <authorList>
            <person name="Wang S."/>
        </authorList>
    </citation>
    <scope>NUCLEOTIDE SEQUENCE [LARGE SCALE GENOMIC DNA]</scope>
    <source>
        <strain evidence="3 4">YN101</strain>
    </source>
</reference>
<keyword evidence="2" id="KW-0472">Membrane</keyword>
<keyword evidence="2" id="KW-0812">Transmembrane</keyword>
<accession>A0A5B8XYW6</accession>
<organism evidence="3 4">
    <name type="scientific">Persicimonas caeni</name>
    <dbReference type="NCBI Taxonomy" id="2292766"/>
    <lineage>
        <taxon>Bacteria</taxon>
        <taxon>Deltaproteobacteria</taxon>
        <taxon>Bradymonadales</taxon>
        <taxon>Bradymonadaceae</taxon>
        <taxon>Persicimonas</taxon>
    </lineage>
</organism>
<dbReference type="Proteomes" id="UP000315995">
    <property type="component" value="Chromosome"/>
</dbReference>
<feature type="region of interest" description="Disordered" evidence="1">
    <location>
        <begin position="406"/>
        <end position="430"/>
    </location>
</feature>
<accession>A0A4Y6PNH2</accession>
<evidence type="ECO:0000256" key="2">
    <source>
        <dbReference type="SAM" id="Phobius"/>
    </source>
</evidence>
<feature type="transmembrane region" description="Helical" evidence="2">
    <location>
        <begin position="55"/>
        <end position="77"/>
    </location>
</feature>
<keyword evidence="2" id="KW-1133">Transmembrane helix</keyword>
<feature type="transmembrane region" description="Helical" evidence="2">
    <location>
        <begin position="23"/>
        <end position="43"/>
    </location>
</feature>
<feature type="transmembrane region" description="Helical" evidence="2">
    <location>
        <begin position="179"/>
        <end position="200"/>
    </location>
</feature>
<gene>
    <name evidence="3" type="ORF">FIV42_03580</name>
</gene>
<dbReference type="PANTHER" id="PTHR43044">
    <property type="match status" value="1"/>
</dbReference>
<dbReference type="EMBL" id="CP041186">
    <property type="protein sequence ID" value="QDG49851.1"/>
    <property type="molecule type" value="Genomic_DNA"/>
</dbReference>
<dbReference type="AlphaFoldDB" id="A0A4Y6PNH2"/>
<evidence type="ECO:0000313" key="3">
    <source>
        <dbReference type="EMBL" id="QDG49851.1"/>
    </source>
</evidence>
<feature type="transmembrane region" description="Helical" evidence="2">
    <location>
        <begin position="212"/>
        <end position="235"/>
    </location>
</feature>
<proteinExistence type="predicted"/>
<feature type="transmembrane region" description="Helical" evidence="2">
    <location>
        <begin position="297"/>
        <end position="315"/>
    </location>
</feature>
<dbReference type="OrthoDB" id="140980at2"/>
<protein>
    <recommendedName>
        <fullName evidence="5">Quinol:cytochrome C oxidoreductase</fullName>
    </recommendedName>
</protein>
<feature type="transmembrane region" description="Helical" evidence="2">
    <location>
        <begin position="140"/>
        <end position="158"/>
    </location>
</feature>
<evidence type="ECO:0008006" key="5">
    <source>
        <dbReference type="Google" id="ProtNLM"/>
    </source>
</evidence>
<dbReference type="PANTHER" id="PTHR43044:SF1">
    <property type="entry name" value="QUINOL:CYTOCHROME C OXIDOREDUCTASE QUINONE-BINDING SUBUNIT 2"/>
    <property type="match status" value="1"/>
</dbReference>
<evidence type="ECO:0000313" key="4">
    <source>
        <dbReference type="Proteomes" id="UP000315995"/>
    </source>
</evidence>
<dbReference type="RefSeq" id="WP_141196348.1">
    <property type="nucleotide sequence ID" value="NZ_CP041186.1"/>
</dbReference>
<sequence>MAAAQHDHHDLTPPKKVEIGKNFYVIGAVLAAIGALAFLGGLFGGMANRAWQGYIIGWWFILSLSLVGPFFIATQYLSGAGWSTSIRRVGMALGYGLFPAAVFGLLGLLGIHELYHWSHAEAAQDPILAKKLGFLNTPGMAFTTVAAFILWIGGFWMMRRTSVKQDETGDPKAYDRGKIWSAIFAVFFTVGFSFMTWYWIMSLEAHWFSTMFQVYTFAAAFQAGLALMTIIILYLRDEGYFGSFISLQQVHAMGKFVFAFTVFYAYIAFSQFLLIWYANIPEEDIWFVHRIEEAGGWGWFIAMFTVKFIIPFFALLPRDNKMNKYNVLRYTCYGLVFTLAFEIWWWVGFAEHHGEVHVVAPWLEMLITVGFAGIFMIAVAKGLTSANLVPIKDPFLHESMPHHDHGELPEPEVGVEDMPQADDRKVDRED</sequence>
<feature type="transmembrane region" description="Helical" evidence="2">
    <location>
        <begin position="327"/>
        <end position="347"/>
    </location>
</feature>
<name>A0A4Y6PNH2_PERCE</name>
<evidence type="ECO:0000256" key="1">
    <source>
        <dbReference type="SAM" id="MobiDB-lite"/>
    </source>
</evidence>
<keyword evidence="4" id="KW-1185">Reference proteome</keyword>
<feature type="transmembrane region" description="Helical" evidence="2">
    <location>
        <begin position="89"/>
        <end position="111"/>
    </location>
</feature>
<feature type="transmembrane region" description="Helical" evidence="2">
    <location>
        <begin position="256"/>
        <end position="277"/>
    </location>
</feature>
<feature type="compositionally biased region" description="Basic and acidic residues" evidence="1">
    <location>
        <begin position="421"/>
        <end position="430"/>
    </location>
</feature>